<accession>A0A8K0DJM8</accession>
<evidence type="ECO:0000256" key="6">
    <source>
        <dbReference type="ARBA" id="ARBA00023295"/>
    </source>
</evidence>
<evidence type="ECO:0000256" key="2">
    <source>
        <dbReference type="ARBA" id="ARBA00007806"/>
    </source>
</evidence>
<keyword evidence="5" id="KW-0325">Glycoprotein</keyword>
<dbReference type="GO" id="GO:0005975">
    <property type="term" value="P:carbohydrate metabolic process"/>
    <property type="evidence" value="ECO:0007669"/>
    <property type="project" value="InterPro"/>
</dbReference>
<evidence type="ECO:0000256" key="1">
    <source>
        <dbReference type="ARBA" id="ARBA00004881"/>
    </source>
</evidence>
<protein>
    <submittedName>
        <fullName evidence="10">Uncharacterized protein</fullName>
    </submittedName>
</protein>
<feature type="non-terminal residue" evidence="10">
    <location>
        <position position="1"/>
    </location>
</feature>
<evidence type="ECO:0000259" key="9">
    <source>
        <dbReference type="Pfam" id="PF21365"/>
    </source>
</evidence>
<evidence type="ECO:0000256" key="3">
    <source>
        <dbReference type="ARBA" id="ARBA00022729"/>
    </source>
</evidence>
<dbReference type="Pfam" id="PF01055">
    <property type="entry name" value="Glyco_hydro_31_2nd"/>
    <property type="match status" value="1"/>
</dbReference>
<dbReference type="Gene3D" id="2.60.40.1180">
    <property type="entry name" value="Golgi alpha-mannosidase II"/>
    <property type="match status" value="2"/>
</dbReference>
<comment type="similarity">
    <text evidence="2 7">Belongs to the glycosyl hydrolase 31 family.</text>
</comment>
<dbReference type="SUPFAM" id="SSF51445">
    <property type="entry name" value="(Trans)glycosidases"/>
    <property type="match status" value="1"/>
</dbReference>
<evidence type="ECO:0000313" key="10">
    <source>
        <dbReference type="EMBL" id="KAF2905456.1"/>
    </source>
</evidence>
<dbReference type="PANTHER" id="PTHR22762:SF54">
    <property type="entry name" value="BCDNA.GH04962"/>
    <property type="match status" value="1"/>
</dbReference>
<dbReference type="Gene3D" id="3.20.20.80">
    <property type="entry name" value="Glycosidases"/>
    <property type="match status" value="2"/>
</dbReference>
<evidence type="ECO:0000256" key="5">
    <source>
        <dbReference type="ARBA" id="ARBA00023180"/>
    </source>
</evidence>
<dbReference type="CDD" id="cd06603">
    <property type="entry name" value="GH31_GANC_GANAB_alpha"/>
    <property type="match status" value="1"/>
</dbReference>
<sequence length="443" mass="51184">WCWPGLSTYLDFLNPATQEFYSGLYTFDKFNGSTENTYIWNDMNEPAVFDDNKEKTFPKEVLHYGNVKHRDVHNIYGFLQTKGTYQGLINRSKNNKRPFILSRSHFAGSQRYTAIWTGDNTADWDHLAASLPMCLSEALAGISFCGADVGGFFKEPSEELIQRWYQVGAWLPFYREHSTFASKRREPYVFPKHVQTRIRAALRQRYIHLPLWYTLFWEHSQTGDPVISPLFYHYPDDPNILDLDTQLLVGSNVMVAPVMKSDISLIDVYFPGGKDEKWYDANTYNIYRGNGYLPINVTLDSVPVYYRGGSVISRKDTPRPSSVDTYDDDYTLYVFPNSENCAEGFLYVDDMETFSYQQGEYAYIHLKFDNLILKSRFKYYNIAYQANTKIGRIVYALPSLGIKSAKIITKGLSKEVPITCGSHYVELSNLKLDIMDSFEVHLQ</sequence>
<dbReference type="OrthoDB" id="3237269at2759"/>
<dbReference type="FunFam" id="2.60.40.1180:FF:000023">
    <property type="entry name" value="neutral alpha-glucosidase AB isoform X2"/>
    <property type="match status" value="1"/>
</dbReference>
<dbReference type="InterPro" id="IPR017853">
    <property type="entry name" value="GH"/>
</dbReference>
<dbReference type="Pfam" id="PF21365">
    <property type="entry name" value="Glyco_hydro_31_3rd"/>
    <property type="match status" value="1"/>
</dbReference>
<feature type="domain" description="Glycosyl hydrolase family 31 C-terminal" evidence="9">
    <location>
        <begin position="223"/>
        <end position="312"/>
    </location>
</feature>
<dbReference type="GO" id="GO:0090599">
    <property type="term" value="F:alpha-glucosidase activity"/>
    <property type="evidence" value="ECO:0007669"/>
    <property type="project" value="TreeGrafter"/>
</dbReference>
<evidence type="ECO:0000256" key="4">
    <source>
        <dbReference type="ARBA" id="ARBA00022801"/>
    </source>
</evidence>
<dbReference type="InterPro" id="IPR013780">
    <property type="entry name" value="Glyco_hydro_b"/>
</dbReference>
<keyword evidence="6 7" id="KW-0326">Glycosidase</keyword>
<evidence type="ECO:0000259" key="8">
    <source>
        <dbReference type="Pfam" id="PF01055"/>
    </source>
</evidence>
<dbReference type="InterPro" id="IPR000322">
    <property type="entry name" value="Glyco_hydro_31_TIM"/>
</dbReference>
<evidence type="ECO:0000256" key="7">
    <source>
        <dbReference type="RuleBase" id="RU361185"/>
    </source>
</evidence>
<evidence type="ECO:0000313" key="11">
    <source>
        <dbReference type="Proteomes" id="UP000801492"/>
    </source>
</evidence>
<dbReference type="AlphaFoldDB" id="A0A8K0DJM8"/>
<feature type="domain" description="Glycoside hydrolase family 31 TIM barrel" evidence="8">
    <location>
        <begin position="3"/>
        <end position="215"/>
    </location>
</feature>
<comment type="caution">
    <text evidence="10">The sequence shown here is derived from an EMBL/GenBank/DDBJ whole genome shotgun (WGS) entry which is preliminary data.</text>
</comment>
<gene>
    <name evidence="10" type="ORF">ILUMI_00712</name>
</gene>
<proteinExistence type="inferred from homology"/>
<reference evidence="10" key="1">
    <citation type="submission" date="2019-08" db="EMBL/GenBank/DDBJ databases">
        <title>The genome of the North American firefly Photinus pyralis.</title>
        <authorList>
            <consortium name="Photinus pyralis genome working group"/>
            <person name="Fallon T.R."/>
            <person name="Sander Lower S.E."/>
            <person name="Weng J.-K."/>
        </authorList>
    </citation>
    <scope>NUCLEOTIDE SEQUENCE</scope>
    <source>
        <strain evidence="10">TRF0915ILg1</strain>
        <tissue evidence="10">Whole body</tissue>
    </source>
</reference>
<dbReference type="PANTHER" id="PTHR22762">
    <property type="entry name" value="ALPHA-GLUCOSIDASE"/>
    <property type="match status" value="1"/>
</dbReference>
<comment type="pathway">
    <text evidence="1">Glycan metabolism.</text>
</comment>
<dbReference type="PROSITE" id="PS00129">
    <property type="entry name" value="GLYCOSYL_HYDROL_F31_1"/>
    <property type="match status" value="1"/>
</dbReference>
<dbReference type="GO" id="GO:0006491">
    <property type="term" value="P:N-glycan processing"/>
    <property type="evidence" value="ECO:0007669"/>
    <property type="project" value="TreeGrafter"/>
</dbReference>
<organism evidence="10 11">
    <name type="scientific">Ignelater luminosus</name>
    <name type="common">Cucubano</name>
    <name type="synonym">Pyrophorus luminosus</name>
    <dbReference type="NCBI Taxonomy" id="2038154"/>
    <lineage>
        <taxon>Eukaryota</taxon>
        <taxon>Metazoa</taxon>
        <taxon>Ecdysozoa</taxon>
        <taxon>Arthropoda</taxon>
        <taxon>Hexapoda</taxon>
        <taxon>Insecta</taxon>
        <taxon>Pterygota</taxon>
        <taxon>Neoptera</taxon>
        <taxon>Endopterygota</taxon>
        <taxon>Coleoptera</taxon>
        <taxon>Polyphaga</taxon>
        <taxon>Elateriformia</taxon>
        <taxon>Elateroidea</taxon>
        <taxon>Elateridae</taxon>
        <taxon>Agrypninae</taxon>
        <taxon>Pyrophorini</taxon>
        <taxon>Ignelater</taxon>
    </lineage>
</organism>
<keyword evidence="11" id="KW-1185">Reference proteome</keyword>
<keyword evidence="4 7" id="KW-0378">Hydrolase</keyword>
<name>A0A8K0DJM8_IGNLU</name>
<dbReference type="InterPro" id="IPR030458">
    <property type="entry name" value="Glyco_hydro_31_AS"/>
</dbReference>
<keyword evidence="3" id="KW-0732">Signal</keyword>
<dbReference type="Proteomes" id="UP000801492">
    <property type="component" value="Unassembled WGS sequence"/>
</dbReference>
<dbReference type="EMBL" id="VTPC01000531">
    <property type="protein sequence ID" value="KAF2905456.1"/>
    <property type="molecule type" value="Genomic_DNA"/>
</dbReference>
<dbReference type="SUPFAM" id="SSF51011">
    <property type="entry name" value="Glycosyl hydrolase domain"/>
    <property type="match status" value="1"/>
</dbReference>
<dbReference type="InterPro" id="IPR048395">
    <property type="entry name" value="Glyco_hydro_31_C"/>
</dbReference>